<evidence type="ECO:0000313" key="8">
    <source>
        <dbReference type="Proteomes" id="UP000216533"/>
    </source>
</evidence>
<evidence type="ECO:0000256" key="5">
    <source>
        <dbReference type="ARBA" id="ARBA00023251"/>
    </source>
</evidence>
<keyword evidence="5" id="KW-0046">Antibiotic resistance</keyword>
<dbReference type="Pfam" id="PF00005">
    <property type="entry name" value="ABC_tran"/>
    <property type="match status" value="1"/>
</dbReference>
<dbReference type="Gene3D" id="3.40.50.300">
    <property type="entry name" value="P-loop containing nucleotide triphosphate hydrolases"/>
    <property type="match status" value="1"/>
</dbReference>
<comment type="caution">
    <text evidence="7">The sequence shown here is derived from an EMBL/GenBank/DDBJ whole genome shotgun (WGS) entry which is preliminary data.</text>
</comment>
<dbReference type="PANTHER" id="PTHR42711">
    <property type="entry name" value="ABC TRANSPORTER ATP-BINDING PROTEIN"/>
    <property type="match status" value="1"/>
</dbReference>
<evidence type="ECO:0000256" key="1">
    <source>
        <dbReference type="ARBA" id="ARBA00004202"/>
    </source>
</evidence>
<dbReference type="EMBL" id="NMVI01000013">
    <property type="protein sequence ID" value="OYN88368.1"/>
    <property type="molecule type" value="Genomic_DNA"/>
</dbReference>
<feature type="domain" description="ABC transporter" evidence="6">
    <location>
        <begin position="1"/>
        <end position="219"/>
    </location>
</feature>
<evidence type="ECO:0000256" key="3">
    <source>
        <dbReference type="ARBA" id="ARBA00022741"/>
    </source>
</evidence>
<dbReference type="GO" id="GO:0046677">
    <property type="term" value="P:response to antibiotic"/>
    <property type="evidence" value="ECO:0007669"/>
    <property type="project" value="UniProtKB-KW"/>
</dbReference>
<accession>A0A255E9X2</accession>
<evidence type="ECO:0000256" key="4">
    <source>
        <dbReference type="ARBA" id="ARBA00022840"/>
    </source>
</evidence>
<keyword evidence="4 7" id="KW-0067">ATP-binding</keyword>
<dbReference type="PANTHER" id="PTHR42711:SF16">
    <property type="entry name" value="ABC TRANSPORTER ATP-BINDING PROTEIN"/>
    <property type="match status" value="1"/>
</dbReference>
<dbReference type="GO" id="GO:0005524">
    <property type="term" value="F:ATP binding"/>
    <property type="evidence" value="ECO:0007669"/>
    <property type="project" value="UniProtKB-KW"/>
</dbReference>
<keyword evidence="2" id="KW-0813">Transport</keyword>
<comment type="subcellular location">
    <subcellularLocation>
        <location evidence="1">Cell membrane</location>
        <topology evidence="1">Peripheral membrane protein</topology>
    </subcellularLocation>
</comment>
<dbReference type="InterPro" id="IPR003593">
    <property type="entry name" value="AAA+_ATPase"/>
</dbReference>
<dbReference type="GO" id="GO:0016887">
    <property type="term" value="F:ATP hydrolysis activity"/>
    <property type="evidence" value="ECO:0007669"/>
    <property type="project" value="InterPro"/>
</dbReference>
<dbReference type="CDD" id="cd03230">
    <property type="entry name" value="ABC_DR_subfamily_A"/>
    <property type="match status" value="1"/>
</dbReference>
<organism evidence="7 8">
    <name type="scientific">Parenemella sanctibonifatiensis</name>
    <dbReference type="NCBI Taxonomy" id="2016505"/>
    <lineage>
        <taxon>Bacteria</taxon>
        <taxon>Bacillati</taxon>
        <taxon>Actinomycetota</taxon>
        <taxon>Actinomycetes</taxon>
        <taxon>Propionibacteriales</taxon>
        <taxon>Propionibacteriaceae</taxon>
        <taxon>Parenemella</taxon>
    </lineage>
</organism>
<dbReference type="PROSITE" id="PS50893">
    <property type="entry name" value="ABC_TRANSPORTER_2"/>
    <property type="match status" value="1"/>
</dbReference>
<dbReference type="Proteomes" id="UP000216533">
    <property type="component" value="Unassembled WGS sequence"/>
</dbReference>
<evidence type="ECO:0000259" key="6">
    <source>
        <dbReference type="PROSITE" id="PS50893"/>
    </source>
</evidence>
<protein>
    <submittedName>
        <fullName evidence="7">ABC transporter ATP-binding protein</fullName>
    </submittedName>
</protein>
<dbReference type="AlphaFoldDB" id="A0A255E9X2"/>
<name>A0A255E9X2_9ACTN</name>
<reference evidence="7 8" key="1">
    <citation type="submission" date="2017-07" db="EMBL/GenBank/DDBJ databases">
        <title>Draft whole genome sequences of clinical Proprionibacteriaceae strains.</title>
        <authorList>
            <person name="Bernier A.-M."/>
            <person name="Bernard K."/>
            <person name="Domingo M.-C."/>
        </authorList>
    </citation>
    <scope>NUCLEOTIDE SEQUENCE [LARGE SCALE GENOMIC DNA]</scope>
    <source>
        <strain evidence="7 8">NML 160184</strain>
    </source>
</reference>
<dbReference type="InterPro" id="IPR003439">
    <property type="entry name" value="ABC_transporter-like_ATP-bd"/>
</dbReference>
<dbReference type="InterPro" id="IPR027417">
    <property type="entry name" value="P-loop_NTPase"/>
</dbReference>
<evidence type="ECO:0000313" key="7">
    <source>
        <dbReference type="EMBL" id="OYN88368.1"/>
    </source>
</evidence>
<dbReference type="InterPro" id="IPR050763">
    <property type="entry name" value="ABC_transporter_ATP-binding"/>
</dbReference>
<keyword evidence="3" id="KW-0547">Nucleotide-binding</keyword>
<dbReference type="SUPFAM" id="SSF52540">
    <property type="entry name" value="P-loop containing nucleoside triphosphate hydrolases"/>
    <property type="match status" value="1"/>
</dbReference>
<sequence>MGVERADRWIVDGVDLEVHSGELLALLGPNGAGKTTTIRCCTGVWQPDRGDVTVAREAPGRAAAAAAIGFMPQAAGAWSGIRAGELLRYFAGLYADPLPLDPLVTALGLTAVLRTPYRHLSGGQQQATNLIAAVVGRPQLALLDEPTAGMDPRARRTTWELMGQLREAGVAVLLTTHALDEAEELADRIAIMDRGRVRLTGTPTELLADRTLEQLYLEHTSEAVA</sequence>
<dbReference type="SMART" id="SM00382">
    <property type="entry name" value="AAA"/>
    <property type="match status" value="1"/>
</dbReference>
<evidence type="ECO:0000256" key="2">
    <source>
        <dbReference type="ARBA" id="ARBA00022448"/>
    </source>
</evidence>
<proteinExistence type="predicted"/>
<gene>
    <name evidence="7" type="ORF">CGZ92_04955</name>
</gene>
<dbReference type="GO" id="GO:0005886">
    <property type="term" value="C:plasma membrane"/>
    <property type="evidence" value="ECO:0007669"/>
    <property type="project" value="UniProtKB-SubCell"/>
</dbReference>